<name>X1HK88_9ZZZZ</name>
<dbReference type="EMBL" id="BARU01006172">
    <property type="protein sequence ID" value="GAH45733.1"/>
    <property type="molecule type" value="Genomic_DNA"/>
</dbReference>
<protein>
    <submittedName>
        <fullName evidence="1">Uncharacterized protein</fullName>
    </submittedName>
</protein>
<dbReference type="AlphaFoldDB" id="X1HK88"/>
<evidence type="ECO:0000313" key="1">
    <source>
        <dbReference type="EMBL" id="GAH45733.1"/>
    </source>
</evidence>
<gene>
    <name evidence="1" type="ORF">S03H2_12115</name>
</gene>
<accession>X1HK88</accession>
<comment type="caution">
    <text evidence="1">The sequence shown here is derived from an EMBL/GenBank/DDBJ whole genome shotgun (WGS) entry which is preliminary data.</text>
</comment>
<feature type="non-terminal residue" evidence="1">
    <location>
        <position position="34"/>
    </location>
</feature>
<reference evidence="1" key="1">
    <citation type="journal article" date="2014" name="Front. Microbiol.">
        <title>High frequency of phylogenetically diverse reductive dehalogenase-homologous genes in deep subseafloor sedimentary metagenomes.</title>
        <authorList>
            <person name="Kawai M."/>
            <person name="Futagami T."/>
            <person name="Toyoda A."/>
            <person name="Takaki Y."/>
            <person name="Nishi S."/>
            <person name="Hori S."/>
            <person name="Arai W."/>
            <person name="Tsubouchi T."/>
            <person name="Morono Y."/>
            <person name="Uchiyama I."/>
            <person name="Ito T."/>
            <person name="Fujiyama A."/>
            <person name="Inagaki F."/>
            <person name="Takami H."/>
        </authorList>
    </citation>
    <scope>NUCLEOTIDE SEQUENCE</scope>
    <source>
        <strain evidence="1">Expedition CK06-06</strain>
    </source>
</reference>
<organism evidence="1">
    <name type="scientific">marine sediment metagenome</name>
    <dbReference type="NCBI Taxonomy" id="412755"/>
    <lineage>
        <taxon>unclassified sequences</taxon>
        <taxon>metagenomes</taxon>
        <taxon>ecological metagenomes</taxon>
    </lineage>
</organism>
<proteinExistence type="predicted"/>
<sequence>MANPSDIVGQINSFLRLGQAKSERHLADLARTYA</sequence>